<dbReference type="Proteomes" id="UP000184375">
    <property type="component" value="Unassembled WGS sequence"/>
</dbReference>
<feature type="transmembrane region" description="Helical" evidence="1">
    <location>
        <begin position="221"/>
        <end position="241"/>
    </location>
</feature>
<gene>
    <name evidence="3" type="ORF">SAMN05660826_00657</name>
</gene>
<dbReference type="InterPro" id="IPR025403">
    <property type="entry name" value="TgpA-like_C"/>
</dbReference>
<evidence type="ECO:0000313" key="3">
    <source>
        <dbReference type="EMBL" id="SHM28080.1"/>
    </source>
</evidence>
<feature type="transmembrane region" description="Helical" evidence="1">
    <location>
        <begin position="141"/>
        <end position="161"/>
    </location>
</feature>
<sequence length="432" mass="49307">MKFPLSNWFRALKIILFSGVNYLFALIVLSVIGQYAPEGVLLPAYNVLLWLLAGLIFNTAYYRFESLRKLLFISVLVLITVLKIGSGYYELAIAFFCFILGVWQGSWVLSHYELMVRLKQYTFLILLGLFFYKGRGKTGELLLLLTGYILISLLALSTYNLETISFHVSQKKWVFVTVIVSLMAVIIALLFALFVDPAYVSSFFSLLKDTYFALVDVVVKILTPLFAPLVNALSFILSAILRYSHIRRFQAGSGETGAQSASYEYKEYIMPEVLEIILKIASFILVILVFATFILTVLKKYTSSKKKDFMEDEKETVFKLSSFKNSLLRLITKTGKVLNSYKRTAAYWDSPAGKIRRIYAQILKEAAKKGYCRNSSETPLEYMPRLKKAFEDAGGFVERITLLYQRARYFPDSVSPSDVEDIKKFLKALFSK</sequence>
<feature type="transmembrane region" description="Helical" evidence="1">
    <location>
        <begin position="173"/>
        <end position="195"/>
    </location>
</feature>
<keyword evidence="4" id="KW-1185">Reference proteome</keyword>
<dbReference type="EMBL" id="FRCR01000003">
    <property type="protein sequence ID" value="SHM28080.1"/>
    <property type="molecule type" value="Genomic_DNA"/>
</dbReference>
<feature type="transmembrane region" description="Helical" evidence="1">
    <location>
        <begin position="42"/>
        <end position="62"/>
    </location>
</feature>
<dbReference type="Pfam" id="PF13559">
    <property type="entry name" value="DUF4129"/>
    <property type="match status" value="1"/>
</dbReference>
<dbReference type="RefSeq" id="WP_073254610.1">
    <property type="nucleotide sequence ID" value="NZ_FRCR01000003.1"/>
</dbReference>
<feature type="transmembrane region" description="Helical" evidence="1">
    <location>
        <begin position="276"/>
        <end position="298"/>
    </location>
</feature>
<evidence type="ECO:0000313" key="4">
    <source>
        <dbReference type="Proteomes" id="UP000184375"/>
    </source>
</evidence>
<evidence type="ECO:0000256" key="1">
    <source>
        <dbReference type="SAM" id="Phobius"/>
    </source>
</evidence>
<dbReference type="AlphaFoldDB" id="A0A1M7HHY4"/>
<keyword evidence="1" id="KW-1133">Transmembrane helix</keyword>
<feature type="domain" description="Protein-glutamine gamma-glutamyltransferase-like C-terminal" evidence="2">
    <location>
        <begin position="359"/>
        <end position="421"/>
    </location>
</feature>
<name>A0A1M7HHY4_9FIRM</name>
<protein>
    <recommendedName>
        <fullName evidence="2">Protein-glutamine gamma-glutamyltransferase-like C-terminal domain-containing protein</fullName>
    </recommendedName>
</protein>
<feature type="transmembrane region" description="Helical" evidence="1">
    <location>
        <begin position="12"/>
        <end position="36"/>
    </location>
</feature>
<organism evidence="3 4">
    <name type="scientific">Caldanaerovirga acetigignens</name>
    <dbReference type="NCBI Taxonomy" id="447595"/>
    <lineage>
        <taxon>Bacteria</taxon>
        <taxon>Bacillati</taxon>
        <taxon>Bacillota</taxon>
        <taxon>Clostridia</taxon>
        <taxon>Thermosediminibacterales</taxon>
        <taxon>Thermosediminibacteraceae</taxon>
        <taxon>Caldanaerovirga</taxon>
    </lineage>
</organism>
<evidence type="ECO:0000259" key="2">
    <source>
        <dbReference type="Pfam" id="PF13559"/>
    </source>
</evidence>
<reference evidence="4" key="1">
    <citation type="submission" date="2016-11" db="EMBL/GenBank/DDBJ databases">
        <authorList>
            <person name="Varghese N."/>
            <person name="Submissions S."/>
        </authorList>
    </citation>
    <scope>NUCLEOTIDE SEQUENCE [LARGE SCALE GENOMIC DNA]</scope>
    <source>
        <strain evidence="4">DSM 18802</strain>
    </source>
</reference>
<accession>A0A1M7HHY4</accession>
<keyword evidence="1" id="KW-0812">Transmembrane</keyword>
<proteinExistence type="predicted"/>
<dbReference type="OrthoDB" id="1729526at2"/>
<feature type="transmembrane region" description="Helical" evidence="1">
    <location>
        <begin position="69"/>
        <end position="85"/>
    </location>
</feature>
<keyword evidence="1" id="KW-0472">Membrane</keyword>
<dbReference type="STRING" id="447595.SAMN05660826_00657"/>